<keyword evidence="4" id="KW-0547">Nucleotide-binding</keyword>
<dbReference type="InterPro" id="IPR004780">
    <property type="entry name" value="SRP"/>
</dbReference>
<evidence type="ECO:0000256" key="8">
    <source>
        <dbReference type="ARBA" id="ARBA00023135"/>
    </source>
</evidence>
<dbReference type="InterPro" id="IPR003593">
    <property type="entry name" value="AAA+_ATPase"/>
</dbReference>
<dbReference type="GO" id="GO:0005786">
    <property type="term" value="C:signal recognition particle, endoplasmic reticulum targeting"/>
    <property type="evidence" value="ECO:0007669"/>
    <property type="project" value="UniProtKB-KW"/>
</dbReference>
<evidence type="ECO:0000256" key="6">
    <source>
        <dbReference type="ARBA" id="ARBA00022884"/>
    </source>
</evidence>
<gene>
    <name evidence="12" type="ORF">METZ01_LOCUS216175</name>
</gene>
<evidence type="ECO:0000256" key="5">
    <source>
        <dbReference type="ARBA" id="ARBA00022801"/>
    </source>
</evidence>
<dbReference type="Pfam" id="PF00448">
    <property type="entry name" value="SRP54"/>
    <property type="match status" value="1"/>
</dbReference>
<dbReference type="InterPro" id="IPR042101">
    <property type="entry name" value="SRP54_N_sf"/>
</dbReference>
<dbReference type="PROSITE" id="PS00300">
    <property type="entry name" value="SRP54"/>
    <property type="match status" value="1"/>
</dbReference>
<keyword evidence="7" id="KW-0342">GTP-binding</keyword>
<dbReference type="NCBIfam" id="TIGR00959">
    <property type="entry name" value="ffh"/>
    <property type="match status" value="1"/>
</dbReference>
<dbReference type="Pfam" id="PF02881">
    <property type="entry name" value="SRP54_N"/>
    <property type="match status" value="1"/>
</dbReference>
<dbReference type="SUPFAM" id="SSF52540">
    <property type="entry name" value="P-loop containing nucleoside triphosphate hydrolases"/>
    <property type="match status" value="1"/>
</dbReference>
<dbReference type="SMART" id="SM00382">
    <property type="entry name" value="AAA"/>
    <property type="match status" value="1"/>
</dbReference>
<dbReference type="Gene3D" id="3.40.50.300">
    <property type="entry name" value="P-loop containing nucleotide triphosphate hydrolases"/>
    <property type="match status" value="1"/>
</dbReference>
<evidence type="ECO:0000256" key="1">
    <source>
        <dbReference type="ARBA" id="ARBA00004496"/>
    </source>
</evidence>
<dbReference type="Gene3D" id="1.20.120.140">
    <property type="entry name" value="Signal recognition particle SRP54, nucleotide-binding domain"/>
    <property type="match status" value="1"/>
</dbReference>
<evidence type="ECO:0000256" key="2">
    <source>
        <dbReference type="ARBA" id="ARBA00005450"/>
    </source>
</evidence>
<evidence type="ECO:0000256" key="4">
    <source>
        <dbReference type="ARBA" id="ARBA00022741"/>
    </source>
</evidence>
<evidence type="ECO:0000256" key="3">
    <source>
        <dbReference type="ARBA" id="ARBA00022490"/>
    </source>
</evidence>
<dbReference type="PANTHER" id="PTHR11564:SF5">
    <property type="entry name" value="SIGNAL RECOGNITION PARTICLE SUBUNIT SRP54"/>
    <property type="match status" value="1"/>
</dbReference>
<reference evidence="12" key="1">
    <citation type="submission" date="2018-05" db="EMBL/GenBank/DDBJ databases">
        <authorList>
            <person name="Lanie J.A."/>
            <person name="Ng W.-L."/>
            <person name="Kazmierczak K.M."/>
            <person name="Andrzejewski T.M."/>
            <person name="Davidsen T.M."/>
            <person name="Wayne K.J."/>
            <person name="Tettelin H."/>
            <person name="Glass J.I."/>
            <person name="Rusch D."/>
            <person name="Podicherti R."/>
            <person name="Tsui H.-C.T."/>
            <person name="Winkler M.E."/>
        </authorList>
    </citation>
    <scope>NUCLEOTIDE SEQUENCE</scope>
</reference>
<dbReference type="GO" id="GO:0003924">
    <property type="term" value="F:GTPase activity"/>
    <property type="evidence" value="ECO:0007669"/>
    <property type="project" value="InterPro"/>
</dbReference>
<evidence type="ECO:0000256" key="9">
    <source>
        <dbReference type="ARBA" id="ARBA00023274"/>
    </source>
</evidence>
<keyword evidence="6" id="KW-0694">RNA-binding</keyword>
<dbReference type="Gene3D" id="1.10.260.30">
    <property type="entry name" value="Signal recognition particle, SRP54 subunit, M-domain"/>
    <property type="match status" value="1"/>
</dbReference>
<dbReference type="SMART" id="SM00963">
    <property type="entry name" value="SRP54_N"/>
    <property type="match status" value="1"/>
</dbReference>
<dbReference type="SUPFAM" id="SSF47446">
    <property type="entry name" value="Signal peptide-binding domain"/>
    <property type="match status" value="1"/>
</dbReference>
<dbReference type="GO" id="GO:0008312">
    <property type="term" value="F:7S RNA binding"/>
    <property type="evidence" value="ECO:0007669"/>
    <property type="project" value="InterPro"/>
</dbReference>
<dbReference type="Pfam" id="PF02978">
    <property type="entry name" value="SRP_SPB"/>
    <property type="match status" value="1"/>
</dbReference>
<sequence length="417" mass="45876">MFESLSEKLTSVLGNLSRKGKLTEQDVDNALRQVRLSMLEADVDYKVTREFISRVKEQVMGAKLFASLSPGQTVIKFVREEFSQILGGTKSDICRSDKSPTIIMVIGLQGTGKTTTTSKLALHLRSQNNSVMMAACDLQRPGAVEQLDQLGKQSNIPVYKETAKTATPYKVAIEAKKFAQKENIQYLIVDTAGRLSINEQLMQELKQIKDAIKPDEILLVLDAMTGQDAVRSGTMFNDTIGMTGIILTKMDGDARGGAALSMKNAVGLPIKFIGIGEKPDQFEPFYPERIASRILGMGDVETLIEKAKLQYTQKEALNLETKIKRNQFTMNDLLAQFTNFKRMGSTSELIGMIPGLNSAAGKINLGDINDDKIKYVEAIILSMTAEERENPLIINGSRRNRIAKGSGTSAAEVNQLL</sequence>
<keyword evidence="5" id="KW-0378">Hydrolase</keyword>
<feature type="domain" description="SRP54-type proteins GTP-binding" evidence="11">
    <location>
        <begin position="269"/>
        <end position="282"/>
    </location>
</feature>
<dbReference type="EMBL" id="UINC01050406">
    <property type="protein sequence ID" value="SVB63321.1"/>
    <property type="molecule type" value="Genomic_DNA"/>
</dbReference>
<comment type="similarity">
    <text evidence="2">Belongs to the GTP-binding SRP family. SRP54 subfamily.</text>
</comment>
<keyword evidence="3" id="KW-0963">Cytoplasm</keyword>
<dbReference type="SUPFAM" id="SSF47364">
    <property type="entry name" value="Domain of the SRP/SRP receptor G-proteins"/>
    <property type="match status" value="1"/>
</dbReference>
<dbReference type="InterPro" id="IPR004125">
    <property type="entry name" value="Signal_recog_particle_SRP54_M"/>
</dbReference>
<dbReference type="InterPro" id="IPR027417">
    <property type="entry name" value="P-loop_NTPase"/>
</dbReference>
<dbReference type="InterPro" id="IPR036891">
    <property type="entry name" value="Signal_recog_part_SRP54_M_sf"/>
</dbReference>
<dbReference type="PANTHER" id="PTHR11564">
    <property type="entry name" value="SIGNAL RECOGNITION PARTICLE 54K PROTEIN SRP54"/>
    <property type="match status" value="1"/>
</dbReference>
<name>A0A382FMX9_9ZZZZ</name>
<dbReference type="SMART" id="SM00962">
    <property type="entry name" value="SRP54"/>
    <property type="match status" value="1"/>
</dbReference>
<accession>A0A382FMX9</accession>
<dbReference type="GO" id="GO:0005525">
    <property type="term" value="F:GTP binding"/>
    <property type="evidence" value="ECO:0007669"/>
    <property type="project" value="UniProtKB-KW"/>
</dbReference>
<dbReference type="AlphaFoldDB" id="A0A382FMX9"/>
<evidence type="ECO:0000313" key="12">
    <source>
        <dbReference type="EMBL" id="SVB63321.1"/>
    </source>
</evidence>
<keyword evidence="9" id="KW-0687">Ribonucleoprotein</keyword>
<dbReference type="GO" id="GO:0006614">
    <property type="term" value="P:SRP-dependent cotranslational protein targeting to membrane"/>
    <property type="evidence" value="ECO:0007669"/>
    <property type="project" value="InterPro"/>
</dbReference>
<proteinExistence type="inferred from homology"/>
<evidence type="ECO:0000259" key="11">
    <source>
        <dbReference type="PROSITE" id="PS00300"/>
    </source>
</evidence>
<dbReference type="EC" id="3.6.5.4" evidence="10"/>
<protein>
    <recommendedName>
        <fullName evidence="10">signal-recognition-particle GTPase</fullName>
        <ecNumber evidence="10">3.6.5.4</ecNumber>
    </recommendedName>
</protein>
<dbReference type="InterPro" id="IPR022941">
    <property type="entry name" value="SRP54"/>
</dbReference>
<organism evidence="12">
    <name type="scientific">marine metagenome</name>
    <dbReference type="NCBI Taxonomy" id="408172"/>
    <lineage>
        <taxon>unclassified sequences</taxon>
        <taxon>metagenomes</taxon>
        <taxon>ecological metagenomes</taxon>
    </lineage>
</organism>
<feature type="non-terminal residue" evidence="12">
    <location>
        <position position="417"/>
    </location>
</feature>
<dbReference type="InterPro" id="IPR000897">
    <property type="entry name" value="SRP54_GTPase_dom"/>
</dbReference>
<keyword evidence="8" id="KW-0733">Signal recognition particle</keyword>
<dbReference type="InterPro" id="IPR013822">
    <property type="entry name" value="Signal_recog_particl_SRP54_hlx"/>
</dbReference>
<dbReference type="InterPro" id="IPR036225">
    <property type="entry name" value="SRP/SRP_N"/>
</dbReference>
<evidence type="ECO:0000256" key="7">
    <source>
        <dbReference type="ARBA" id="ARBA00023134"/>
    </source>
</evidence>
<comment type="subcellular location">
    <subcellularLocation>
        <location evidence="1">Cytoplasm</location>
    </subcellularLocation>
</comment>
<evidence type="ECO:0000256" key="10">
    <source>
        <dbReference type="ARBA" id="ARBA00035672"/>
    </source>
</evidence>